<name>A0A4Y2F9L7_ARAVE</name>
<dbReference type="Proteomes" id="UP000499080">
    <property type="component" value="Unassembled WGS sequence"/>
</dbReference>
<accession>A0A4Y2F9L7</accession>
<proteinExistence type="predicted"/>
<reference evidence="1 2" key="1">
    <citation type="journal article" date="2019" name="Sci. Rep.">
        <title>Orb-weaving spider Araneus ventricosus genome elucidates the spidroin gene catalogue.</title>
        <authorList>
            <person name="Kono N."/>
            <person name="Nakamura H."/>
            <person name="Ohtoshi R."/>
            <person name="Moran D.A.P."/>
            <person name="Shinohara A."/>
            <person name="Yoshida Y."/>
            <person name="Fujiwara M."/>
            <person name="Mori M."/>
            <person name="Tomita M."/>
            <person name="Arakawa K."/>
        </authorList>
    </citation>
    <scope>NUCLEOTIDE SEQUENCE [LARGE SCALE GENOMIC DNA]</scope>
</reference>
<evidence type="ECO:0000313" key="1">
    <source>
        <dbReference type="EMBL" id="GBM36294.1"/>
    </source>
</evidence>
<protein>
    <submittedName>
        <fullName evidence="1">Uncharacterized protein</fullName>
    </submittedName>
</protein>
<dbReference type="EMBL" id="BGPR01000808">
    <property type="protein sequence ID" value="GBM36294.1"/>
    <property type="molecule type" value="Genomic_DNA"/>
</dbReference>
<keyword evidence="2" id="KW-1185">Reference proteome</keyword>
<sequence length="79" mass="9267">MPRLTDLDPVVFLKGDLICSPEERRVDPAHQRSSWTREFESGLFSSKDTKFSSSEERRSKFCERRGVSRILVRDLFFPT</sequence>
<organism evidence="1 2">
    <name type="scientific">Araneus ventricosus</name>
    <name type="common">Orbweaver spider</name>
    <name type="synonym">Epeira ventricosa</name>
    <dbReference type="NCBI Taxonomy" id="182803"/>
    <lineage>
        <taxon>Eukaryota</taxon>
        <taxon>Metazoa</taxon>
        <taxon>Ecdysozoa</taxon>
        <taxon>Arthropoda</taxon>
        <taxon>Chelicerata</taxon>
        <taxon>Arachnida</taxon>
        <taxon>Araneae</taxon>
        <taxon>Araneomorphae</taxon>
        <taxon>Entelegynae</taxon>
        <taxon>Araneoidea</taxon>
        <taxon>Araneidae</taxon>
        <taxon>Araneus</taxon>
    </lineage>
</organism>
<comment type="caution">
    <text evidence="1">The sequence shown here is derived from an EMBL/GenBank/DDBJ whole genome shotgun (WGS) entry which is preliminary data.</text>
</comment>
<dbReference type="AlphaFoldDB" id="A0A4Y2F9L7"/>
<evidence type="ECO:0000313" key="2">
    <source>
        <dbReference type="Proteomes" id="UP000499080"/>
    </source>
</evidence>
<gene>
    <name evidence="1" type="ORF">AVEN_98953_1</name>
</gene>